<dbReference type="PANTHER" id="PTHR43553">
    <property type="entry name" value="HEAVY METAL TRANSPORTER"/>
    <property type="match status" value="1"/>
</dbReference>
<dbReference type="EMBL" id="JAWNFY010000037">
    <property type="protein sequence ID" value="MDY5147205.1"/>
    <property type="molecule type" value="Genomic_DNA"/>
</dbReference>
<dbReference type="InterPro" id="IPR003439">
    <property type="entry name" value="ABC_transporter-like_ATP-bd"/>
</dbReference>
<keyword evidence="7 13" id="KW-0067">ATP-binding</keyword>
<dbReference type="InterPro" id="IPR015856">
    <property type="entry name" value="ABC_transpr_CbiO/EcfA_su"/>
</dbReference>
<evidence type="ECO:0000256" key="5">
    <source>
        <dbReference type="ARBA" id="ARBA00022737"/>
    </source>
</evidence>
<keyword evidence="4" id="KW-1003">Cell membrane</keyword>
<dbReference type="InterPro" id="IPR017871">
    <property type="entry name" value="ABC_transporter-like_CS"/>
</dbReference>
<evidence type="ECO:0000256" key="1">
    <source>
        <dbReference type="ARBA" id="ARBA00004202"/>
    </source>
</evidence>
<dbReference type="SMART" id="SM00382">
    <property type="entry name" value="AAA"/>
    <property type="match status" value="2"/>
</dbReference>
<dbReference type="InterPro" id="IPR050095">
    <property type="entry name" value="ECF_ABC_transporter_ATP-bd"/>
</dbReference>
<dbReference type="InterPro" id="IPR003593">
    <property type="entry name" value="AAA+_ATPase"/>
</dbReference>
<comment type="function">
    <text evidence="10">Probably part of an ABC transporter complex. Responsible for energy coupling to the transport system.</text>
</comment>
<dbReference type="InterPro" id="IPR027417">
    <property type="entry name" value="P-loop_NTPase"/>
</dbReference>
<dbReference type="Proteomes" id="UP001284901">
    <property type="component" value="Unassembled WGS sequence"/>
</dbReference>
<keyword evidence="6" id="KW-0547">Nucleotide-binding</keyword>
<evidence type="ECO:0000256" key="9">
    <source>
        <dbReference type="ARBA" id="ARBA00023136"/>
    </source>
</evidence>
<dbReference type="Pfam" id="PF00005">
    <property type="entry name" value="ABC_tran"/>
    <property type="match status" value="2"/>
</dbReference>
<evidence type="ECO:0000313" key="13">
    <source>
        <dbReference type="EMBL" id="MDY5147205.1"/>
    </source>
</evidence>
<keyword evidence="9" id="KW-0472">Membrane</keyword>
<feature type="domain" description="ABC transporter" evidence="12">
    <location>
        <begin position="312"/>
        <end position="527"/>
    </location>
</feature>
<accession>A0ABU5GEI6</accession>
<comment type="subcellular location">
    <subcellularLocation>
        <location evidence="1">Cell membrane</location>
        <topology evidence="1">Peripheral membrane protein</topology>
    </subcellularLocation>
</comment>
<evidence type="ECO:0000256" key="7">
    <source>
        <dbReference type="ARBA" id="ARBA00022840"/>
    </source>
</evidence>
<proteinExistence type="inferred from homology"/>
<dbReference type="RefSeq" id="WP_234984419.1">
    <property type="nucleotide sequence ID" value="NZ_CAUPFC010000018.1"/>
</dbReference>
<dbReference type="PANTHER" id="PTHR43553:SF23">
    <property type="entry name" value="ABC TRANSPORTER ATP-BINDING COMPONENT"/>
    <property type="match status" value="1"/>
</dbReference>
<dbReference type="SUPFAM" id="SSF52540">
    <property type="entry name" value="P-loop containing nucleoside triphosphate hydrolases"/>
    <property type="match status" value="2"/>
</dbReference>
<feature type="compositionally biased region" description="Low complexity" evidence="11">
    <location>
        <begin position="19"/>
        <end position="29"/>
    </location>
</feature>
<sequence length="528" mass="56006">MSAPDQQAPDAQSSVAPETAGTAASASATADSATYLRGVTFTYQSDPELPATECGVRDIDLDFPEGSCTLITGPSGSGKSTILKLLNGLIPELYPGELHGEVRLAGLSTTATPIQELGRAAGTVFQNPRAQFFTAKVLEELAFAGENAGDAPELIAERIAHAATTWNIERFLPRRLAQLSGGELQLVASAAALVGPHRILLFDEPTSNLSPEMVGHFAQVVRALKARGWTTIIAEHRLYPLRGVADRVVVMHGGRITGRYAAADFFAMDETERIGLGLRTLRVPERAARVSATAHKGDDAGTPASAPTTPGVVAEAVRFAYGPHEVLNLERVEIPAGQVTAVTGPNGAGKTTLARVLIGLAHPESGARISFGGKVCRGRERLRHSSLVMQDVTRQLFAETVRGEVALGNAGVSADRIEQVLADLGLGEVADRHPATLSGGQKQRLVVANATVAHADFYVFDEPTSGVDYRHLHSISTHIRALAARGATVLVISHDPEFINEVADNELHLEPRDPESGTQRAELFGLLK</sequence>
<keyword evidence="14" id="KW-1185">Reference proteome</keyword>
<dbReference type="CDD" id="cd03225">
    <property type="entry name" value="ABC_cobalt_CbiO_domain1"/>
    <property type="match status" value="1"/>
</dbReference>
<evidence type="ECO:0000259" key="12">
    <source>
        <dbReference type="PROSITE" id="PS50893"/>
    </source>
</evidence>
<protein>
    <submittedName>
        <fullName evidence="13">ABC transporter ATP-binding protein</fullName>
    </submittedName>
</protein>
<keyword evidence="8" id="KW-1278">Translocase</keyword>
<evidence type="ECO:0000313" key="14">
    <source>
        <dbReference type="Proteomes" id="UP001284901"/>
    </source>
</evidence>
<keyword evidence="5" id="KW-0677">Repeat</keyword>
<comment type="similarity">
    <text evidence="2">Belongs to the ABC transporter superfamily.</text>
</comment>
<evidence type="ECO:0000256" key="11">
    <source>
        <dbReference type="SAM" id="MobiDB-lite"/>
    </source>
</evidence>
<feature type="region of interest" description="Disordered" evidence="11">
    <location>
        <begin position="1"/>
        <end position="29"/>
    </location>
</feature>
<dbReference type="GO" id="GO:0005524">
    <property type="term" value="F:ATP binding"/>
    <property type="evidence" value="ECO:0007669"/>
    <property type="project" value="UniProtKB-KW"/>
</dbReference>
<dbReference type="Gene3D" id="3.40.50.300">
    <property type="entry name" value="P-loop containing nucleotide triphosphate hydrolases"/>
    <property type="match status" value="2"/>
</dbReference>
<keyword evidence="3" id="KW-0813">Transport</keyword>
<evidence type="ECO:0000256" key="8">
    <source>
        <dbReference type="ARBA" id="ARBA00022967"/>
    </source>
</evidence>
<evidence type="ECO:0000256" key="4">
    <source>
        <dbReference type="ARBA" id="ARBA00022475"/>
    </source>
</evidence>
<reference evidence="13 14" key="1">
    <citation type="submission" date="2023-10" db="EMBL/GenBank/DDBJ databases">
        <title>Whole Genome based description of the genera Actinobaculum and Actinotignum reveals a complex phylogenetic relationship within the species included in the genus Actinotignum.</title>
        <authorList>
            <person name="Jensen C.S."/>
            <person name="Dargis R."/>
            <person name="Kemp M."/>
            <person name="Christensen J.J."/>
        </authorList>
    </citation>
    <scope>NUCLEOTIDE SEQUENCE [LARGE SCALE GENOMIC DNA]</scope>
    <source>
        <strain evidence="13 14">SLA_B089</strain>
    </source>
</reference>
<dbReference type="PROSITE" id="PS00211">
    <property type="entry name" value="ABC_TRANSPORTER_1"/>
    <property type="match status" value="1"/>
</dbReference>
<evidence type="ECO:0000256" key="3">
    <source>
        <dbReference type="ARBA" id="ARBA00022448"/>
    </source>
</evidence>
<organism evidence="13 14">
    <name type="scientific">Actinotignum timonense</name>
    <dbReference type="NCBI Taxonomy" id="1870995"/>
    <lineage>
        <taxon>Bacteria</taxon>
        <taxon>Bacillati</taxon>
        <taxon>Actinomycetota</taxon>
        <taxon>Actinomycetes</taxon>
        <taxon>Actinomycetales</taxon>
        <taxon>Actinomycetaceae</taxon>
        <taxon>Actinotignum</taxon>
    </lineage>
</organism>
<evidence type="ECO:0000256" key="2">
    <source>
        <dbReference type="ARBA" id="ARBA00005417"/>
    </source>
</evidence>
<evidence type="ECO:0000256" key="10">
    <source>
        <dbReference type="ARBA" id="ARBA00025157"/>
    </source>
</evidence>
<feature type="domain" description="ABC transporter" evidence="12">
    <location>
        <begin position="36"/>
        <end position="278"/>
    </location>
</feature>
<dbReference type="GeneID" id="92813452"/>
<name>A0ABU5GEI6_9ACTO</name>
<evidence type="ECO:0000256" key="6">
    <source>
        <dbReference type="ARBA" id="ARBA00022741"/>
    </source>
</evidence>
<gene>
    <name evidence="13" type="ORF">R6P33_09280</name>
</gene>
<comment type="caution">
    <text evidence="13">The sequence shown here is derived from an EMBL/GenBank/DDBJ whole genome shotgun (WGS) entry which is preliminary data.</text>
</comment>
<dbReference type="PROSITE" id="PS50893">
    <property type="entry name" value="ABC_TRANSPORTER_2"/>
    <property type="match status" value="2"/>
</dbReference>